<dbReference type="AlphaFoldDB" id="A0AAT9FGP4"/>
<protein>
    <recommendedName>
        <fullName evidence="7">SMC-Scp complex subunit ScpB</fullName>
    </recommendedName>
</protein>
<keyword evidence="3" id="KW-0159">Chromosome partition</keyword>
<evidence type="ECO:0000256" key="3">
    <source>
        <dbReference type="ARBA" id="ARBA00022829"/>
    </source>
</evidence>
<dbReference type="Gene3D" id="1.10.10.10">
    <property type="entry name" value="Winged helix-like DNA-binding domain superfamily/Winged helix DNA-binding domain"/>
    <property type="match status" value="3"/>
</dbReference>
<dbReference type="KEGG" id="osu:NT6N_01850"/>
<evidence type="ECO:0000313" key="6">
    <source>
        <dbReference type="EMBL" id="BDS05145.1"/>
    </source>
</evidence>
<organism evidence="6">
    <name type="scientific">Oceaniferula spumae</name>
    <dbReference type="NCBI Taxonomy" id="2979115"/>
    <lineage>
        <taxon>Bacteria</taxon>
        <taxon>Pseudomonadati</taxon>
        <taxon>Verrucomicrobiota</taxon>
        <taxon>Verrucomicrobiia</taxon>
        <taxon>Verrucomicrobiales</taxon>
        <taxon>Verrucomicrobiaceae</taxon>
        <taxon>Oceaniferula</taxon>
    </lineage>
</organism>
<keyword evidence="2" id="KW-0132">Cell division</keyword>
<accession>A0AAT9FGP4</accession>
<dbReference type="PANTHER" id="PTHR34298:SF2">
    <property type="entry name" value="SEGREGATION AND CONDENSATION PROTEIN B"/>
    <property type="match status" value="1"/>
</dbReference>
<dbReference type="PIRSF" id="PIRSF019345">
    <property type="entry name" value="ScpB"/>
    <property type="match status" value="1"/>
</dbReference>
<evidence type="ECO:0008006" key="7">
    <source>
        <dbReference type="Google" id="ProtNLM"/>
    </source>
</evidence>
<dbReference type="PANTHER" id="PTHR34298">
    <property type="entry name" value="SEGREGATION AND CONDENSATION PROTEIN B"/>
    <property type="match status" value="1"/>
</dbReference>
<evidence type="ECO:0000256" key="1">
    <source>
        <dbReference type="ARBA" id="ARBA00022490"/>
    </source>
</evidence>
<proteinExistence type="predicted"/>
<reference evidence="6" key="1">
    <citation type="submission" date="2024-07" db="EMBL/GenBank/DDBJ databases">
        <title>Complete genome sequence of Verrucomicrobiaceae bacterium NT6N.</title>
        <authorList>
            <person name="Huang C."/>
            <person name="Takami H."/>
            <person name="Hamasaki K."/>
        </authorList>
    </citation>
    <scope>NUCLEOTIDE SEQUENCE</scope>
    <source>
        <strain evidence="6">NT6N</strain>
    </source>
</reference>
<feature type="region of interest" description="Disordered" evidence="5">
    <location>
        <begin position="205"/>
        <end position="266"/>
    </location>
</feature>
<dbReference type="NCBIfam" id="TIGR00281">
    <property type="entry name" value="SMC-Scp complex subunit ScpB"/>
    <property type="match status" value="1"/>
</dbReference>
<dbReference type="InterPro" id="IPR036390">
    <property type="entry name" value="WH_DNA-bd_sf"/>
</dbReference>
<dbReference type="SUPFAM" id="SSF46785">
    <property type="entry name" value="Winged helix' DNA-binding domain"/>
    <property type="match status" value="2"/>
</dbReference>
<dbReference type="GO" id="GO:0051304">
    <property type="term" value="P:chromosome separation"/>
    <property type="evidence" value="ECO:0007669"/>
    <property type="project" value="InterPro"/>
</dbReference>
<dbReference type="GO" id="GO:0051301">
    <property type="term" value="P:cell division"/>
    <property type="evidence" value="ECO:0007669"/>
    <property type="project" value="UniProtKB-KW"/>
</dbReference>
<dbReference type="Pfam" id="PF04079">
    <property type="entry name" value="SMC_ScpB"/>
    <property type="match status" value="1"/>
</dbReference>
<evidence type="ECO:0000256" key="4">
    <source>
        <dbReference type="ARBA" id="ARBA00023306"/>
    </source>
</evidence>
<dbReference type="EMBL" id="AP026866">
    <property type="protein sequence ID" value="BDS05145.1"/>
    <property type="molecule type" value="Genomic_DNA"/>
</dbReference>
<keyword evidence="1" id="KW-0963">Cytoplasm</keyword>
<dbReference type="InterPro" id="IPR036388">
    <property type="entry name" value="WH-like_DNA-bd_sf"/>
</dbReference>
<name>A0AAT9FGP4_9BACT</name>
<evidence type="ECO:0000256" key="2">
    <source>
        <dbReference type="ARBA" id="ARBA00022618"/>
    </source>
</evidence>
<sequence>MELSAIIEALLIASEDPLPSSELARLVRARVAEAEDALAADSEDYDAENKPKLPEHLEAIANINDDSVTAAIAELNHSYESTGRAFVCAERAKGWKIYTRPDYAEFVRQLFPGRKPSRLSGPAMETLAIIAYRQPVTKASLEAVRGVSCDGMLQKLLDRELVKIGGRADLPGRPLLYETTDLFFEHFGIKSVEELPNSSELRAVKLPEPKEVAEEDGEESESSETKEQTNDFTAEDIEKQLALTGAGVPKAEDATPKSSEAESEEE</sequence>
<gene>
    <name evidence="6" type="ORF">NT6N_01850</name>
</gene>
<feature type="compositionally biased region" description="Acidic residues" evidence="5">
    <location>
        <begin position="213"/>
        <end position="222"/>
    </location>
</feature>
<keyword evidence="4" id="KW-0131">Cell cycle</keyword>
<evidence type="ECO:0000256" key="5">
    <source>
        <dbReference type="SAM" id="MobiDB-lite"/>
    </source>
</evidence>
<dbReference type="InterPro" id="IPR005234">
    <property type="entry name" value="ScpB_csome_segregation"/>
</dbReference>